<comment type="caution">
    <text evidence="1">The sequence shown here is derived from an EMBL/GenBank/DDBJ whole genome shotgun (WGS) entry which is preliminary data.</text>
</comment>
<keyword evidence="2" id="KW-1185">Reference proteome</keyword>
<proteinExistence type="predicted"/>
<protein>
    <submittedName>
        <fullName evidence="1">DUF1489 domain-containing protein</fullName>
    </submittedName>
</protein>
<dbReference type="EMBL" id="JAMZEJ010000001">
    <property type="protein sequence ID" value="MCQ8239266.1"/>
    <property type="molecule type" value="Genomic_DNA"/>
</dbReference>
<organism evidence="1 2">
    <name type="scientific">Rhizosaccharibacter radicis</name>
    <dbReference type="NCBI Taxonomy" id="2782605"/>
    <lineage>
        <taxon>Bacteria</taxon>
        <taxon>Pseudomonadati</taxon>
        <taxon>Pseudomonadota</taxon>
        <taxon>Alphaproteobacteria</taxon>
        <taxon>Acetobacterales</taxon>
        <taxon>Acetobacteraceae</taxon>
        <taxon>Rhizosaccharibacter</taxon>
    </lineage>
</organism>
<dbReference type="PIRSF" id="PIRSF032025">
    <property type="entry name" value="UCP032025"/>
    <property type="match status" value="1"/>
</dbReference>
<dbReference type="Pfam" id="PF07370">
    <property type="entry name" value="DUF1489"/>
    <property type="match status" value="1"/>
</dbReference>
<accession>A0ABT1VSE6</accession>
<dbReference type="Proteomes" id="UP001524547">
    <property type="component" value="Unassembled WGS sequence"/>
</dbReference>
<dbReference type="RefSeq" id="WP_422918013.1">
    <property type="nucleotide sequence ID" value="NZ_JAMZEJ010000001.1"/>
</dbReference>
<gene>
    <name evidence="1" type="ORF">NFI88_00235</name>
</gene>
<dbReference type="InterPro" id="IPR008320">
    <property type="entry name" value="UCP032025"/>
</dbReference>
<sequence>MLHLIKLAVGATGPEDLAERQAVRAREVPFHEGLPFFRTRSFPRRHAEILAGGSIFWVIGGLLLCRQEIAAIVEDKRDDGTPCTGVRLHPPVIPVTPRAVRPFQGWRYLTVADAPSDLARGNAARGDEVLPPRLRRELVALCLL</sequence>
<evidence type="ECO:0000313" key="1">
    <source>
        <dbReference type="EMBL" id="MCQ8239266.1"/>
    </source>
</evidence>
<reference evidence="1 2" key="1">
    <citation type="submission" date="2022-06" db="EMBL/GenBank/DDBJ databases">
        <title>Rhizosaccharibacter gen. nov. sp. nov. KSS12, endophytic bacteria isolated from sugarcane.</title>
        <authorList>
            <person name="Pitiwittayakul N."/>
        </authorList>
    </citation>
    <scope>NUCLEOTIDE SEQUENCE [LARGE SCALE GENOMIC DNA]</scope>
    <source>
        <strain evidence="1 2">KSS12</strain>
    </source>
</reference>
<evidence type="ECO:0000313" key="2">
    <source>
        <dbReference type="Proteomes" id="UP001524547"/>
    </source>
</evidence>
<name>A0ABT1VSE6_9PROT</name>